<gene>
    <name evidence="1" type="ORF">NSPWAT_0805</name>
</gene>
<evidence type="ECO:0000313" key="2">
    <source>
        <dbReference type="Proteomes" id="UP001157733"/>
    </source>
</evidence>
<name>A0ABM9HBY4_9BACT</name>
<keyword evidence="2" id="KW-1185">Reference proteome</keyword>
<protein>
    <submittedName>
        <fullName evidence="1">Uncharacterized protein</fullName>
    </submittedName>
</protein>
<organism evidence="1 2">
    <name type="scientific">Nitrospina watsonii</name>
    <dbReference type="NCBI Taxonomy" id="1323948"/>
    <lineage>
        <taxon>Bacteria</taxon>
        <taxon>Pseudomonadati</taxon>
        <taxon>Nitrospinota/Tectimicrobiota group</taxon>
        <taxon>Nitrospinota</taxon>
        <taxon>Nitrospinia</taxon>
        <taxon>Nitrospinales</taxon>
        <taxon>Nitrospinaceae</taxon>
        <taxon>Nitrospina</taxon>
    </lineage>
</organism>
<dbReference type="Proteomes" id="UP001157733">
    <property type="component" value="Chromosome"/>
</dbReference>
<evidence type="ECO:0000313" key="1">
    <source>
        <dbReference type="EMBL" id="CAI2717664.1"/>
    </source>
</evidence>
<dbReference type="EMBL" id="OX336137">
    <property type="protein sequence ID" value="CAI2717664.1"/>
    <property type="molecule type" value="Genomic_DNA"/>
</dbReference>
<accession>A0ABM9HBY4</accession>
<reference evidence="1 2" key="1">
    <citation type="submission" date="2022-09" db="EMBL/GenBank/DDBJ databases">
        <authorList>
            <person name="Kop L."/>
        </authorList>
    </citation>
    <scope>NUCLEOTIDE SEQUENCE [LARGE SCALE GENOMIC DNA]</scope>
    <source>
        <strain evidence="1 2">347</strain>
    </source>
</reference>
<proteinExistence type="predicted"/>
<sequence>MKIKAIIKCPEKSTVKRGLSRPNLDDSFWDWLQGSGKIEG</sequence>